<accession>A0A5N7IU15</accession>
<evidence type="ECO:0000313" key="2">
    <source>
        <dbReference type="Proteomes" id="UP000342249"/>
    </source>
</evidence>
<reference evidence="1 2" key="1">
    <citation type="journal article" date="2019" name="Lett. Appl. Microbiol.">
        <title>A case of 'blown pack' spoilage of vacuum-packaged pork likely associated with Clostridium estertheticum in Canada.</title>
        <authorList>
            <person name="Zhang P."/>
            <person name="Ward P."/>
            <person name="McMullen L.M."/>
            <person name="Yang X."/>
        </authorList>
    </citation>
    <scope>NUCLEOTIDE SEQUENCE [LARGE SCALE GENOMIC DNA]</scope>
    <source>
        <strain evidence="1 2">MA19</strain>
    </source>
</reference>
<protein>
    <recommendedName>
        <fullName evidence="3">Preprotein translocase subunit SecA</fullName>
    </recommendedName>
</protein>
<comment type="caution">
    <text evidence="1">The sequence shown here is derived from an EMBL/GenBank/DDBJ whole genome shotgun (WGS) entry which is preliminary data.</text>
</comment>
<dbReference type="PANTHER" id="PTHR33747:SF1">
    <property type="entry name" value="ADENYLATE CYCLASE-ASSOCIATED CAP C-TERMINAL DOMAIN-CONTAINING PROTEIN"/>
    <property type="match status" value="1"/>
</dbReference>
<dbReference type="NCBIfam" id="NF004088">
    <property type="entry name" value="PRK05590.1"/>
    <property type="match status" value="1"/>
</dbReference>
<dbReference type="Gene3D" id="3.10.450.50">
    <property type="match status" value="1"/>
</dbReference>
<dbReference type="RefSeq" id="WP_152753681.1">
    <property type="nucleotide sequence ID" value="NZ_CP077615.1"/>
</dbReference>
<evidence type="ECO:0008006" key="3">
    <source>
        <dbReference type="Google" id="ProtNLM"/>
    </source>
</evidence>
<dbReference type="EMBL" id="SPSF01000050">
    <property type="protein sequence ID" value="MPQ64458.1"/>
    <property type="molecule type" value="Genomic_DNA"/>
</dbReference>
<name>A0A5N7IU15_9CLOT</name>
<evidence type="ECO:0000313" key="1">
    <source>
        <dbReference type="EMBL" id="MPQ64458.1"/>
    </source>
</evidence>
<proteinExistence type="predicted"/>
<sequence>MSLYKEWTDMVVDYVKSRGEAAFWHDYGEIERRIYTKLLANHTDKVEGTMEELAKQFEVSNIYFMGFTDGINDSLLEPVQLEETESDTKVNFKVDFEKLYFNMLDAKADYLYELPQWEGIFSKEKRKEIQRSYRDSKMVVNNDKVGRNDACPCGSGKKYKKCCGK</sequence>
<dbReference type="Proteomes" id="UP000342249">
    <property type="component" value="Unassembled WGS sequence"/>
</dbReference>
<dbReference type="AlphaFoldDB" id="A0A5N7IU15"/>
<dbReference type="PANTHER" id="PTHR33747">
    <property type="entry name" value="UPF0225 PROTEIN SCO1677"/>
    <property type="match status" value="1"/>
</dbReference>
<dbReference type="InterPro" id="IPR004027">
    <property type="entry name" value="SEC_C_motif"/>
</dbReference>
<organism evidence="1 2">
    <name type="scientific">Clostridium estertheticum</name>
    <dbReference type="NCBI Taxonomy" id="238834"/>
    <lineage>
        <taxon>Bacteria</taxon>
        <taxon>Bacillati</taxon>
        <taxon>Bacillota</taxon>
        <taxon>Clostridia</taxon>
        <taxon>Eubacteriales</taxon>
        <taxon>Clostridiaceae</taxon>
        <taxon>Clostridium</taxon>
    </lineage>
</organism>
<dbReference type="SUPFAM" id="SSF103642">
    <property type="entry name" value="Sec-C motif"/>
    <property type="match status" value="1"/>
</dbReference>
<gene>
    <name evidence="1" type="ORF">E4V82_20440</name>
</gene>
<dbReference type="Pfam" id="PF02810">
    <property type="entry name" value="SEC-C"/>
    <property type="match status" value="1"/>
</dbReference>
<dbReference type="GeneID" id="83590610"/>